<protein>
    <recommendedName>
        <fullName evidence="1">Cobalamin-independent methionine synthase MetE N-terminal domain-containing protein</fullName>
    </recommendedName>
</protein>
<dbReference type="GO" id="GO:0008270">
    <property type="term" value="F:zinc ion binding"/>
    <property type="evidence" value="ECO:0007669"/>
    <property type="project" value="InterPro"/>
</dbReference>
<dbReference type="EMBL" id="OX465086">
    <property type="protein sequence ID" value="CAI9260989.1"/>
    <property type="molecule type" value="Genomic_DNA"/>
</dbReference>
<dbReference type="Proteomes" id="UP001177003">
    <property type="component" value="Chromosome 0"/>
</dbReference>
<sequence>MFNAQHGSFFLSSLLMQLWNPMWNEISISKMEGRSNELIIRGPLEAIDFAIKSLKYIGEGNFSGEDTVRVTTMNKHGKHDLHISVIVNPRNDPPFISGEDTVREGNFSGEDSNYPSREVIVELKESGTTWIHVDEATLVKDLEGYQLEAFTKAYFELKLAFSGLNVIVATYFADIPTEAFKTPTSLPGVVGFSFDLIRGEKTLNLI</sequence>
<proteinExistence type="predicted"/>
<feature type="domain" description="Cobalamin-independent methionine synthase MetE N-terminal" evidence="1">
    <location>
        <begin position="117"/>
        <end position="204"/>
    </location>
</feature>
<organism evidence="2 3">
    <name type="scientific">Lactuca saligna</name>
    <name type="common">Willowleaf lettuce</name>
    <dbReference type="NCBI Taxonomy" id="75948"/>
    <lineage>
        <taxon>Eukaryota</taxon>
        <taxon>Viridiplantae</taxon>
        <taxon>Streptophyta</taxon>
        <taxon>Embryophyta</taxon>
        <taxon>Tracheophyta</taxon>
        <taxon>Spermatophyta</taxon>
        <taxon>Magnoliopsida</taxon>
        <taxon>eudicotyledons</taxon>
        <taxon>Gunneridae</taxon>
        <taxon>Pentapetalae</taxon>
        <taxon>asterids</taxon>
        <taxon>campanulids</taxon>
        <taxon>Asterales</taxon>
        <taxon>Asteraceae</taxon>
        <taxon>Cichorioideae</taxon>
        <taxon>Cichorieae</taxon>
        <taxon>Lactucinae</taxon>
        <taxon>Lactuca</taxon>
    </lineage>
</organism>
<dbReference type="GO" id="GO:0003871">
    <property type="term" value="F:5-methyltetrahydropteroyltriglutamate-homocysteine S-methyltransferase activity"/>
    <property type="evidence" value="ECO:0007669"/>
    <property type="project" value="InterPro"/>
</dbReference>
<name>A0AA35UNX7_LACSI</name>
<accession>A0AA35UNX7</accession>
<dbReference type="InterPro" id="IPR038071">
    <property type="entry name" value="UROD/MetE-like_sf"/>
</dbReference>
<dbReference type="InterPro" id="IPR013215">
    <property type="entry name" value="Cbl-indep_Met_Synth_N"/>
</dbReference>
<dbReference type="PANTHER" id="PTHR30519">
    <property type="entry name" value="5-METHYLTETRAHYDROPTEROYLTRIGLUTAMATE--HOMOCYSTEINE METHYLTRANSFERASE"/>
    <property type="match status" value="1"/>
</dbReference>
<evidence type="ECO:0000313" key="3">
    <source>
        <dbReference type="Proteomes" id="UP001177003"/>
    </source>
</evidence>
<dbReference type="Gene3D" id="3.20.20.210">
    <property type="match status" value="1"/>
</dbReference>
<dbReference type="GO" id="GO:0008652">
    <property type="term" value="P:amino acid biosynthetic process"/>
    <property type="evidence" value="ECO:0007669"/>
    <property type="project" value="InterPro"/>
</dbReference>
<reference evidence="2" key="1">
    <citation type="submission" date="2023-04" db="EMBL/GenBank/DDBJ databases">
        <authorList>
            <person name="Vijverberg K."/>
            <person name="Xiong W."/>
            <person name="Schranz E."/>
        </authorList>
    </citation>
    <scope>NUCLEOTIDE SEQUENCE</scope>
</reference>
<evidence type="ECO:0000259" key="1">
    <source>
        <dbReference type="Pfam" id="PF08267"/>
    </source>
</evidence>
<dbReference type="AlphaFoldDB" id="A0AA35UNX7"/>
<dbReference type="Pfam" id="PF08267">
    <property type="entry name" value="Meth_synt_1"/>
    <property type="match status" value="1"/>
</dbReference>
<keyword evidence="3" id="KW-1185">Reference proteome</keyword>
<gene>
    <name evidence="2" type="ORF">LSALG_LOCUS1801</name>
</gene>
<dbReference type="SUPFAM" id="SSF51726">
    <property type="entry name" value="UROD/MetE-like"/>
    <property type="match status" value="1"/>
</dbReference>
<evidence type="ECO:0000313" key="2">
    <source>
        <dbReference type="EMBL" id="CAI9260989.1"/>
    </source>
</evidence>